<organism evidence="16 17">
    <name type="scientific">Acetobacterium wieringae</name>
    <dbReference type="NCBI Taxonomy" id="52694"/>
    <lineage>
        <taxon>Bacteria</taxon>
        <taxon>Bacillati</taxon>
        <taxon>Bacillota</taxon>
        <taxon>Clostridia</taxon>
        <taxon>Eubacteriales</taxon>
        <taxon>Eubacteriaceae</taxon>
        <taxon>Acetobacterium</taxon>
    </lineage>
</organism>
<dbReference type="RefSeq" id="WP_070370960.1">
    <property type="nucleotide sequence ID" value="NZ_JBCFAW010000002.1"/>
</dbReference>
<dbReference type="GO" id="GO:0005524">
    <property type="term" value="F:ATP binding"/>
    <property type="evidence" value="ECO:0007669"/>
    <property type="project" value="UniProtKB-KW"/>
</dbReference>
<protein>
    <recommendedName>
        <fullName evidence="3">histidine kinase</fullName>
        <ecNumber evidence="3">2.7.13.3</ecNumber>
    </recommendedName>
</protein>
<dbReference type="InterPro" id="IPR036890">
    <property type="entry name" value="HATPase_C_sf"/>
</dbReference>
<keyword evidence="9" id="KW-0067">ATP-binding</keyword>
<feature type="transmembrane region" description="Helical" evidence="14">
    <location>
        <begin position="448"/>
        <end position="469"/>
    </location>
</feature>
<dbReference type="CDD" id="cd00075">
    <property type="entry name" value="HATPase"/>
    <property type="match status" value="1"/>
</dbReference>
<evidence type="ECO:0000256" key="13">
    <source>
        <dbReference type="ARBA" id="ARBA00057300"/>
    </source>
</evidence>
<dbReference type="PRINTS" id="PR00344">
    <property type="entry name" value="BCTRLSENSOR"/>
</dbReference>
<dbReference type="EC" id="2.7.13.3" evidence="3"/>
<dbReference type="InterPro" id="IPR027417">
    <property type="entry name" value="P-loop_NTPase"/>
</dbReference>
<dbReference type="PANTHER" id="PTHR45569">
    <property type="entry name" value="SENSOR PROTEIN KDPD"/>
    <property type="match status" value="1"/>
</dbReference>
<dbReference type="EMBL" id="LKEU01000027">
    <property type="protein sequence ID" value="OFV71076.1"/>
    <property type="molecule type" value="Genomic_DNA"/>
</dbReference>
<evidence type="ECO:0000256" key="7">
    <source>
        <dbReference type="ARBA" id="ARBA00022741"/>
    </source>
</evidence>
<comment type="function">
    <text evidence="13">Member of the two-component regulatory system KdpD/KdpE involved in the regulation of the kdp operon. KdpD may function as a membrane-associated protein kinase that phosphorylates KdpE in response to environmental signals.</text>
</comment>
<dbReference type="InterPro" id="IPR052023">
    <property type="entry name" value="Histidine_kinase_KdpD"/>
</dbReference>
<feature type="domain" description="Histidine kinase" evidence="15">
    <location>
        <begin position="681"/>
        <end position="898"/>
    </location>
</feature>
<dbReference type="CDD" id="cd01987">
    <property type="entry name" value="USP_KdpD-like"/>
    <property type="match status" value="1"/>
</dbReference>
<dbReference type="InterPro" id="IPR038318">
    <property type="entry name" value="KdpD_sf"/>
</dbReference>
<dbReference type="Pfam" id="PF00512">
    <property type="entry name" value="HisKA"/>
    <property type="match status" value="1"/>
</dbReference>
<keyword evidence="12 14" id="KW-0472">Membrane</keyword>
<proteinExistence type="predicted"/>
<dbReference type="OrthoDB" id="9806130at2"/>
<dbReference type="Pfam" id="PF02702">
    <property type="entry name" value="KdpD"/>
    <property type="match status" value="1"/>
</dbReference>
<evidence type="ECO:0000256" key="1">
    <source>
        <dbReference type="ARBA" id="ARBA00000085"/>
    </source>
</evidence>
<evidence type="ECO:0000256" key="4">
    <source>
        <dbReference type="ARBA" id="ARBA00022553"/>
    </source>
</evidence>
<dbReference type="FunFam" id="3.30.565.10:FF:000042">
    <property type="entry name" value="Two-component sensor histidine kinase KdpD"/>
    <property type="match status" value="1"/>
</dbReference>
<dbReference type="Proteomes" id="UP000176244">
    <property type="component" value="Unassembled WGS sequence"/>
</dbReference>
<keyword evidence="10 14" id="KW-1133">Transmembrane helix</keyword>
<evidence type="ECO:0000256" key="14">
    <source>
        <dbReference type="SAM" id="Phobius"/>
    </source>
</evidence>
<reference evidence="16 17" key="1">
    <citation type="submission" date="2015-09" db="EMBL/GenBank/DDBJ databases">
        <title>Genome sequence of Acetobacterium wieringae DSM 1911.</title>
        <authorList>
            <person name="Poehlein A."/>
            <person name="Bengelsdorf F.R."/>
            <person name="Schiel-Bengelsdorf B."/>
            <person name="Duerre P."/>
            <person name="Daniel R."/>
        </authorList>
    </citation>
    <scope>NUCLEOTIDE SEQUENCE [LARGE SCALE GENOMIC DNA]</scope>
    <source>
        <strain evidence="16 17">DSM 1911</strain>
    </source>
</reference>
<dbReference type="GO" id="GO:0005886">
    <property type="term" value="C:plasma membrane"/>
    <property type="evidence" value="ECO:0007669"/>
    <property type="project" value="TreeGrafter"/>
</dbReference>
<evidence type="ECO:0000256" key="2">
    <source>
        <dbReference type="ARBA" id="ARBA00004141"/>
    </source>
</evidence>
<dbReference type="InterPro" id="IPR014729">
    <property type="entry name" value="Rossmann-like_a/b/a_fold"/>
</dbReference>
<evidence type="ECO:0000256" key="11">
    <source>
        <dbReference type="ARBA" id="ARBA00023012"/>
    </source>
</evidence>
<comment type="catalytic activity">
    <reaction evidence="1">
        <text>ATP + protein L-histidine = ADP + protein N-phospho-L-histidine.</text>
        <dbReference type="EC" id="2.7.13.3"/>
    </reaction>
</comment>
<keyword evidence="8" id="KW-0418">Kinase</keyword>
<dbReference type="InterPro" id="IPR036097">
    <property type="entry name" value="HisK_dim/P_sf"/>
</dbReference>
<dbReference type="CDD" id="cd00082">
    <property type="entry name" value="HisKA"/>
    <property type="match status" value="1"/>
</dbReference>
<dbReference type="PANTHER" id="PTHR45569:SF1">
    <property type="entry name" value="SENSOR PROTEIN KDPD"/>
    <property type="match status" value="1"/>
</dbReference>
<evidence type="ECO:0000256" key="12">
    <source>
        <dbReference type="ARBA" id="ARBA00023136"/>
    </source>
</evidence>
<dbReference type="SUPFAM" id="SSF55874">
    <property type="entry name" value="ATPase domain of HSP90 chaperone/DNA topoisomerase II/histidine kinase"/>
    <property type="match status" value="1"/>
</dbReference>
<evidence type="ECO:0000259" key="15">
    <source>
        <dbReference type="PROSITE" id="PS50109"/>
    </source>
</evidence>
<evidence type="ECO:0000256" key="3">
    <source>
        <dbReference type="ARBA" id="ARBA00012438"/>
    </source>
</evidence>
<evidence type="ECO:0000256" key="5">
    <source>
        <dbReference type="ARBA" id="ARBA00022679"/>
    </source>
</evidence>
<feature type="transmembrane region" description="Helical" evidence="14">
    <location>
        <begin position="409"/>
        <end position="427"/>
    </location>
</feature>
<evidence type="ECO:0000256" key="9">
    <source>
        <dbReference type="ARBA" id="ARBA00022840"/>
    </source>
</evidence>
<dbReference type="FunFam" id="3.40.50.300:FF:000483">
    <property type="entry name" value="Sensor histidine kinase KdpD"/>
    <property type="match status" value="1"/>
</dbReference>
<comment type="caution">
    <text evidence="16">The sequence shown here is derived from an EMBL/GenBank/DDBJ whole genome shotgun (WGS) entry which is preliminary data.</text>
</comment>
<dbReference type="SMART" id="SM00387">
    <property type="entry name" value="HATPase_c"/>
    <property type="match status" value="1"/>
</dbReference>
<dbReference type="GO" id="GO:0042802">
    <property type="term" value="F:identical protein binding"/>
    <property type="evidence" value="ECO:0007669"/>
    <property type="project" value="UniProtKB-ARBA"/>
</dbReference>
<dbReference type="GO" id="GO:0000155">
    <property type="term" value="F:phosphorelay sensor kinase activity"/>
    <property type="evidence" value="ECO:0007669"/>
    <property type="project" value="InterPro"/>
</dbReference>
<evidence type="ECO:0000256" key="8">
    <source>
        <dbReference type="ARBA" id="ARBA00022777"/>
    </source>
</evidence>
<dbReference type="Gene3D" id="1.20.120.620">
    <property type="entry name" value="Backbone structure of the membrane domain of e. Coli histidine kinase receptor kdpd"/>
    <property type="match status" value="1"/>
</dbReference>
<dbReference type="Pfam" id="PF02518">
    <property type="entry name" value="HATPase_c"/>
    <property type="match status" value="1"/>
</dbReference>
<dbReference type="SUPFAM" id="SSF47384">
    <property type="entry name" value="Homodimeric domain of signal transducing histidine kinase"/>
    <property type="match status" value="1"/>
</dbReference>
<dbReference type="Gene3D" id="3.40.50.620">
    <property type="entry name" value="HUPs"/>
    <property type="match status" value="1"/>
</dbReference>
<keyword evidence="6 14" id="KW-0812">Transmembrane</keyword>
<keyword evidence="11" id="KW-0902">Two-component regulatory system</keyword>
<dbReference type="Gene3D" id="3.40.50.300">
    <property type="entry name" value="P-loop containing nucleotide triphosphate hydrolases"/>
    <property type="match status" value="1"/>
</dbReference>
<sequence>MVDFSDTRPNPDDILEDLFIKEQNKKGRLEIFFGYAAGVGKTYAMIDDAQEQLRCGVDVLVGYVEEHTRPETIQIMSGLPTLAPKMVEYRKLHLKEFDLDAALERKPELILVDELAHTNAPGMRNKKRYQDIEELLNAGIDVFTTVNVQHLESLNDVVQKITHVGVKETIPDYVFNQADKIRLIDIEPDELLRRFESGKIYRPERTQKALDNFFTRENLRLLREIAMRKAANRISSDNQNEPRLSKKMANIRLMVCISASPSSARCIRWTDRTAEAFRAPWTAVYVEDLDSDAMTDGEKNRIREHLALAERLGAEIVTLNGHDVATVIAEYAKLSGITNIVIGKSRNKESLISYFKASLEEKLIAMLPSIEIHIIPGNLGTNKSTFYQHRRLRISRNLFLSWQDSVKTLLIIVAATLISLMLQALNISDQNIIMVYILSVLIISRVTVGYLYGVLASCLTVLVFNYFFTIPYYTLHAIQEGYPITFVIMLLVALITSALTVRIKTQARLAVEREHRTEVLYEINKKLLASRDFEETIGLINAYMVKIFGRSAIFYSQDPEDHDSETFLQSALDGDATFLKSESERAVAHWVFMNKKCAGAGTDTLMGARAFYMPIIARSKVLGVIGLSCENGVLNQNNRLFLRMIASQVEMALERHYLSNEQRRILVESEKEKMRSNLLRGISHDLRTPLTGILGASSAILESGNIMDQETQETLISNIKEDSQWLIRMVENLLSVTRINEGPMNVTKTPEAAEEIVAEAISRIRKRFVSRKITVKVPEELLIVPMDGTLIEQVLINLLENAIKYSPEDSIIAVEVKKSSHEAVFEVCDQGKGITDQDFPYLFETYVPDGKRSSDSSRGMGIGLSICHSIVKAHQGKIEAENKEQGGAVFRFTLPLQEGQENG</sequence>
<comment type="subcellular location">
    <subcellularLocation>
        <location evidence="2">Membrane</location>
        <topology evidence="2">Multi-pass membrane protein</topology>
    </subcellularLocation>
</comment>
<keyword evidence="7" id="KW-0547">Nucleotide-binding</keyword>
<dbReference type="InterPro" id="IPR003594">
    <property type="entry name" value="HATPase_dom"/>
</dbReference>
<dbReference type="Pfam" id="PF13493">
    <property type="entry name" value="DUF4118"/>
    <property type="match status" value="1"/>
</dbReference>
<evidence type="ECO:0000313" key="17">
    <source>
        <dbReference type="Proteomes" id="UP000176244"/>
    </source>
</evidence>
<dbReference type="InterPro" id="IPR005467">
    <property type="entry name" value="His_kinase_dom"/>
</dbReference>
<dbReference type="PROSITE" id="PS50109">
    <property type="entry name" value="HIS_KIN"/>
    <property type="match status" value="1"/>
</dbReference>
<keyword evidence="5 16" id="KW-0808">Transferase</keyword>
<dbReference type="SUPFAM" id="SSF52402">
    <property type="entry name" value="Adenine nucleotide alpha hydrolases-like"/>
    <property type="match status" value="1"/>
</dbReference>
<dbReference type="SMART" id="SM00388">
    <property type="entry name" value="HisKA"/>
    <property type="match status" value="1"/>
</dbReference>
<dbReference type="Gene3D" id="1.10.287.130">
    <property type="match status" value="1"/>
</dbReference>
<dbReference type="Gene3D" id="3.30.565.10">
    <property type="entry name" value="Histidine kinase-like ATPase, C-terminal domain"/>
    <property type="match status" value="1"/>
</dbReference>
<dbReference type="AlphaFoldDB" id="A0A1F2PK41"/>
<name>A0A1F2PK41_9FIRM</name>
<dbReference type="InterPro" id="IPR025201">
    <property type="entry name" value="KdpD_TM"/>
</dbReference>
<gene>
    <name evidence="16" type="primary">kdpD</name>
    <name evidence="16" type="ORF">ACWI_16620</name>
</gene>
<dbReference type="InterPro" id="IPR003852">
    <property type="entry name" value="Sig_transdc_His_kinase_KdpD_N"/>
</dbReference>
<dbReference type="InterPro" id="IPR004358">
    <property type="entry name" value="Sig_transdc_His_kin-like_C"/>
</dbReference>
<dbReference type="Gene3D" id="3.30.450.40">
    <property type="match status" value="1"/>
</dbReference>
<dbReference type="STRING" id="52694.ACWI_16620"/>
<accession>A0A1F2PK41</accession>
<evidence type="ECO:0000313" key="16">
    <source>
        <dbReference type="EMBL" id="OFV71076.1"/>
    </source>
</evidence>
<dbReference type="SUPFAM" id="SSF55781">
    <property type="entry name" value="GAF domain-like"/>
    <property type="match status" value="1"/>
</dbReference>
<dbReference type="InterPro" id="IPR003661">
    <property type="entry name" value="HisK_dim/P_dom"/>
</dbReference>
<keyword evidence="4" id="KW-0597">Phosphoprotein</keyword>
<dbReference type="GO" id="GO:0005737">
    <property type="term" value="C:cytoplasm"/>
    <property type="evidence" value="ECO:0007669"/>
    <property type="project" value="UniProtKB-ARBA"/>
</dbReference>
<evidence type="ECO:0000256" key="10">
    <source>
        <dbReference type="ARBA" id="ARBA00022989"/>
    </source>
</evidence>
<dbReference type="InterPro" id="IPR029016">
    <property type="entry name" value="GAF-like_dom_sf"/>
</dbReference>
<evidence type="ECO:0000256" key="6">
    <source>
        <dbReference type="ARBA" id="ARBA00022692"/>
    </source>
</evidence>
<feature type="transmembrane region" description="Helical" evidence="14">
    <location>
        <begin position="481"/>
        <end position="501"/>
    </location>
</feature>